<dbReference type="InterPro" id="IPR017937">
    <property type="entry name" value="Thioredoxin_CS"/>
</dbReference>
<evidence type="ECO:0000259" key="8">
    <source>
        <dbReference type="Pfam" id="PF10411"/>
    </source>
</evidence>
<dbReference type="SUPFAM" id="SSF54423">
    <property type="entry name" value="DsbC/DsbG N-terminal domain-like"/>
    <property type="match status" value="1"/>
</dbReference>
<evidence type="ECO:0000259" key="9">
    <source>
        <dbReference type="Pfam" id="PF13098"/>
    </source>
</evidence>
<comment type="caution">
    <text evidence="10">The sequence shown here is derived from an EMBL/GenBank/DDBJ whole genome shotgun (WGS) entry which is preliminary data.</text>
</comment>
<feature type="chain" id="PRO_5021493832" description="Thiol:disulfide interchange protein" evidence="7">
    <location>
        <begin position="26"/>
        <end position="244"/>
    </location>
</feature>
<keyword evidence="6 7" id="KW-0676">Redox-active center</keyword>
<dbReference type="Pfam" id="PF10411">
    <property type="entry name" value="DsbC_N"/>
    <property type="match status" value="1"/>
</dbReference>
<protein>
    <recommendedName>
        <fullName evidence="7">Thiol:disulfide interchange protein</fullName>
    </recommendedName>
</protein>
<organism evidence="10 11">
    <name type="scientific">Halomonas halmophila</name>
    <dbReference type="NCBI Taxonomy" id="252"/>
    <lineage>
        <taxon>Bacteria</taxon>
        <taxon>Pseudomonadati</taxon>
        <taxon>Pseudomonadota</taxon>
        <taxon>Gammaproteobacteria</taxon>
        <taxon>Oceanospirillales</taxon>
        <taxon>Halomonadaceae</taxon>
        <taxon>Halomonas</taxon>
    </lineage>
</organism>
<dbReference type="InterPro" id="IPR033954">
    <property type="entry name" value="DiS-bond_Isoase_DsbC/G"/>
</dbReference>
<dbReference type="PROSITE" id="PS00194">
    <property type="entry name" value="THIOREDOXIN_1"/>
    <property type="match status" value="1"/>
</dbReference>
<dbReference type="InterPro" id="IPR036249">
    <property type="entry name" value="Thioredoxin-like_sf"/>
</dbReference>
<comment type="subcellular location">
    <subcellularLocation>
        <location evidence="1 7">Periplasm</location>
    </subcellularLocation>
</comment>
<dbReference type="PANTHER" id="PTHR35272">
    <property type="entry name" value="THIOL:DISULFIDE INTERCHANGE PROTEIN DSBC-RELATED"/>
    <property type="match status" value="1"/>
</dbReference>
<dbReference type="InterPro" id="IPR009094">
    <property type="entry name" value="DiS-bond_isomerase_DsbC/G_N_sf"/>
</dbReference>
<dbReference type="PANTHER" id="PTHR35272:SF3">
    <property type="entry name" value="THIOL:DISULFIDE INTERCHANGE PROTEIN DSBC"/>
    <property type="match status" value="1"/>
</dbReference>
<sequence>MKKTILPLASGLLAATLAVPTLSWAAVPESLESIEVSGRSMPVKDVRETTMADIYEVRLETGETFYTNAEGNYFLVGDLYEKTDSGLVNLTEKARNAERQERLEEVADDKRVTFRSTDETRARVVVFTDTTCPYCQRFHEEMSRFNELGIAVDYLAFPRGGMESPGGRELQKIWCAENSSEAMSAAFREEPLESDATCDNPVEEQYHLGLELGVQGTPAIIMPDGRLVPGYVPAERLAKLLGLE</sequence>
<dbReference type="Gene3D" id="3.40.30.10">
    <property type="entry name" value="Glutaredoxin"/>
    <property type="match status" value="1"/>
</dbReference>
<dbReference type="Proteomes" id="UP000319812">
    <property type="component" value="Unassembled WGS sequence"/>
</dbReference>
<feature type="domain" description="Thioredoxin-like fold" evidence="9">
    <location>
        <begin position="121"/>
        <end position="241"/>
    </location>
</feature>
<name>A0A4Y4F2X8_9GAMM</name>
<comment type="function">
    <text evidence="7">Required for disulfide bond formation in some periplasmic proteins. Acts by transferring its disulfide bond to other proteins and is reduced in the process.</text>
</comment>
<evidence type="ECO:0000256" key="1">
    <source>
        <dbReference type="ARBA" id="ARBA00004418"/>
    </source>
</evidence>
<dbReference type="GO" id="GO:0042597">
    <property type="term" value="C:periplasmic space"/>
    <property type="evidence" value="ECO:0007669"/>
    <property type="project" value="UniProtKB-SubCell"/>
</dbReference>
<dbReference type="InterPro" id="IPR051470">
    <property type="entry name" value="Thiol:disulfide_interchange"/>
</dbReference>
<accession>A0A4Y4F2X8</accession>
<evidence type="ECO:0000256" key="2">
    <source>
        <dbReference type="ARBA" id="ARBA00009813"/>
    </source>
</evidence>
<reference evidence="10 11" key="1">
    <citation type="submission" date="2019-06" db="EMBL/GenBank/DDBJ databases">
        <title>Whole genome shotgun sequence of Halomonas halmophila NBRC 15537.</title>
        <authorList>
            <person name="Hosoyama A."/>
            <person name="Uohara A."/>
            <person name="Ohji S."/>
            <person name="Ichikawa N."/>
        </authorList>
    </citation>
    <scope>NUCLEOTIDE SEQUENCE [LARGE SCALE GENOMIC DNA]</scope>
    <source>
        <strain evidence="10 11">NBRC 15537</strain>
    </source>
</reference>
<proteinExistence type="inferred from homology"/>
<dbReference type="InterPro" id="IPR018950">
    <property type="entry name" value="DiS-bond_isomerase_DsbC/G_N"/>
</dbReference>
<evidence type="ECO:0000313" key="11">
    <source>
        <dbReference type="Proteomes" id="UP000319812"/>
    </source>
</evidence>
<gene>
    <name evidence="10" type="ORF">HHA01_26830</name>
</gene>
<evidence type="ECO:0000256" key="3">
    <source>
        <dbReference type="ARBA" id="ARBA00022729"/>
    </source>
</evidence>
<dbReference type="InterPro" id="IPR012336">
    <property type="entry name" value="Thioredoxin-like_fold"/>
</dbReference>
<evidence type="ECO:0000313" key="10">
    <source>
        <dbReference type="EMBL" id="GED23706.1"/>
    </source>
</evidence>
<keyword evidence="3 7" id="KW-0732">Signal</keyword>
<evidence type="ECO:0000256" key="5">
    <source>
        <dbReference type="ARBA" id="ARBA00023157"/>
    </source>
</evidence>
<dbReference type="CDD" id="cd03020">
    <property type="entry name" value="DsbA_DsbC_DsbG"/>
    <property type="match status" value="1"/>
</dbReference>
<keyword evidence="4 7" id="KW-0574">Periplasm</keyword>
<dbReference type="OrthoDB" id="12976at2"/>
<dbReference type="Gene3D" id="3.10.450.70">
    <property type="entry name" value="Disulphide bond isomerase, DsbC/G, N-terminal"/>
    <property type="match status" value="1"/>
</dbReference>
<dbReference type="RefSeq" id="WP_141321635.1">
    <property type="nucleotide sequence ID" value="NZ_BJOC01000045.1"/>
</dbReference>
<dbReference type="Pfam" id="PF13098">
    <property type="entry name" value="Thioredoxin_2"/>
    <property type="match status" value="1"/>
</dbReference>
<evidence type="ECO:0000256" key="7">
    <source>
        <dbReference type="RuleBase" id="RU364038"/>
    </source>
</evidence>
<comment type="similarity">
    <text evidence="2 7">Belongs to the thioredoxin family. DsbC subfamily.</text>
</comment>
<dbReference type="SUPFAM" id="SSF52833">
    <property type="entry name" value="Thioredoxin-like"/>
    <property type="match status" value="1"/>
</dbReference>
<evidence type="ECO:0000256" key="4">
    <source>
        <dbReference type="ARBA" id="ARBA00022764"/>
    </source>
</evidence>
<feature type="domain" description="Disulphide bond isomerase DsbC/G N-terminal" evidence="8">
    <location>
        <begin position="40"/>
        <end position="92"/>
    </location>
</feature>
<dbReference type="EMBL" id="BJOC01000045">
    <property type="protein sequence ID" value="GED23706.1"/>
    <property type="molecule type" value="Genomic_DNA"/>
</dbReference>
<dbReference type="AlphaFoldDB" id="A0A4Y4F2X8"/>
<keyword evidence="5" id="KW-1015">Disulfide bond</keyword>
<feature type="signal peptide" evidence="7">
    <location>
        <begin position="1"/>
        <end position="25"/>
    </location>
</feature>
<evidence type="ECO:0000256" key="6">
    <source>
        <dbReference type="ARBA" id="ARBA00023284"/>
    </source>
</evidence>
<keyword evidence="11" id="KW-1185">Reference proteome</keyword>